<keyword evidence="3" id="KW-1185">Reference proteome</keyword>
<feature type="compositionally biased region" description="Polar residues" evidence="1">
    <location>
        <begin position="152"/>
        <end position="168"/>
    </location>
</feature>
<feature type="compositionally biased region" description="Low complexity" evidence="1">
    <location>
        <begin position="120"/>
        <end position="143"/>
    </location>
</feature>
<dbReference type="EMBL" id="JAGMWN010000001">
    <property type="protein sequence ID" value="MBP5856114.1"/>
    <property type="molecule type" value="Genomic_DNA"/>
</dbReference>
<feature type="compositionally biased region" description="Low complexity" evidence="1">
    <location>
        <begin position="98"/>
        <end position="112"/>
    </location>
</feature>
<feature type="region of interest" description="Disordered" evidence="1">
    <location>
        <begin position="97"/>
        <end position="174"/>
    </location>
</feature>
<gene>
    <name evidence="2" type="ORF">KAJ83_03775</name>
</gene>
<dbReference type="Proteomes" id="UP000672602">
    <property type="component" value="Unassembled WGS sequence"/>
</dbReference>
<proteinExistence type="predicted"/>
<dbReference type="RefSeq" id="WP_210680659.1">
    <property type="nucleotide sequence ID" value="NZ_JAGMWN010000001.1"/>
</dbReference>
<sequence length="556" mass="55779">MNQPIPPGTTGGAEAAATQPSGRAIGLTPHLIRQFVGGGELTGRVSATGGEGRLQITTPHGTLTLQTSSNLPPGTPVTLQMTSLGPPAQLAITPQVRPGAQAGAAGARTGPAAPSPPLPTLTATISTATQTTSQATGQTTGPTMGQAPASPQGAQGSNTAATPTASGHTQATTAGAAVRTTLTTGTVLQATVTGGAGTTAQANAGGGNTVGTVTPAGLQATFANGQALPAGTGLAVRLVAVSPQGQAGTAPPPPTLNPASGALQFTGTVTGQNAAGQTMVATSAGTLTVATGGAPPPGTQLTLELAGDLRPPLMGAPGSAGSTSATRFAGVEEALRLLAGTTGQAGGGAQASSQQALQMLQNVLPQQNAQMAPAMLFFLSALRSGGLDRLIGADRTNAIDRLQKGLGERIEGDLRGAASGRARDGAGGEWRALSLPMLNDGELERIRLYMRDRRGGEDEAAGDGERGPRATRFILEASFTRLGQMQFDGLVRDKSFDLVVRTHQPFQEDLRDGIRGIFTDQLSAHGWAGSVTYQVVRAFDVVPIDSDTDAENGVTV</sequence>
<dbReference type="AlphaFoldDB" id="A0A8J7V2T8"/>
<name>A0A8J7V2T8_9PROT</name>
<organism evidence="2 3">
    <name type="scientific">Marivibrio halodurans</name>
    <dbReference type="NCBI Taxonomy" id="2039722"/>
    <lineage>
        <taxon>Bacteria</taxon>
        <taxon>Pseudomonadati</taxon>
        <taxon>Pseudomonadota</taxon>
        <taxon>Alphaproteobacteria</taxon>
        <taxon>Rhodospirillales</taxon>
        <taxon>Rhodospirillaceae</taxon>
        <taxon>Marivibrio</taxon>
    </lineage>
</organism>
<evidence type="ECO:0000256" key="1">
    <source>
        <dbReference type="SAM" id="MobiDB-lite"/>
    </source>
</evidence>
<reference evidence="2" key="1">
    <citation type="submission" date="2021-04" db="EMBL/GenBank/DDBJ databases">
        <authorList>
            <person name="Zhang D.-C."/>
        </authorList>
    </citation>
    <scope>NUCLEOTIDE SEQUENCE</scope>
    <source>
        <strain evidence="2">CGMCC 1.15697</strain>
    </source>
</reference>
<comment type="caution">
    <text evidence="2">The sequence shown here is derived from an EMBL/GenBank/DDBJ whole genome shotgun (WGS) entry which is preliminary data.</text>
</comment>
<protein>
    <recommendedName>
        <fullName evidence="4">Hook-length control protein FliK</fullName>
    </recommendedName>
</protein>
<evidence type="ECO:0000313" key="2">
    <source>
        <dbReference type="EMBL" id="MBP5856114.1"/>
    </source>
</evidence>
<evidence type="ECO:0008006" key="4">
    <source>
        <dbReference type="Google" id="ProtNLM"/>
    </source>
</evidence>
<evidence type="ECO:0000313" key="3">
    <source>
        <dbReference type="Proteomes" id="UP000672602"/>
    </source>
</evidence>
<accession>A0A8J7V2T8</accession>
<feature type="region of interest" description="Disordered" evidence="1">
    <location>
        <begin position="46"/>
        <end position="82"/>
    </location>
</feature>
<feature type="compositionally biased region" description="Polar residues" evidence="1">
    <location>
        <begin position="55"/>
        <end position="82"/>
    </location>
</feature>